<keyword evidence="3" id="KW-1185">Reference proteome</keyword>
<dbReference type="GO" id="GO:0000794">
    <property type="term" value="C:condensed nuclear chromosome"/>
    <property type="evidence" value="ECO:0007669"/>
    <property type="project" value="InterPro"/>
</dbReference>
<feature type="non-terminal residue" evidence="2">
    <location>
        <position position="1050"/>
    </location>
</feature>
<feature type="compositionally biased region" description="Basic and acidic residues" evidence="1">
    <location>
        <begin position="398"/>
        <end position="416"/>
    </location>
</feature>
<gene>
    <name evidence="2" type="primary">Shoc1</name>
    <name evidence="2" type="ORF">ZOSHYP_R04009</name>
</gene>
<reference evidence="2 3" key="1">
    <citation type="submission" date="2019-09" db="EMBL/GenBank/DDBJ databases">
        <title>Bird 10,000 Genomes (B10K) Project - Family phase.</title>
        <authorList>
            <person name="Zhang G."/>
        </authorList>
    </citation>
    <scope>NUCLEOTIDE SEQUENCE [LARGE SCALE GENOMIC DNA]</scope>
    <source>
        <strain evidence="2">B10K-DU-001-36</strain>
        <tissue evidence="2">Muscle</tissue>
    </source>
</reference>
<dbReference type="EMBL" id="VWYL01012503">
    <property type="protein sequence ID" value="NXR35008.1"/>
    <property type="molecule type" value="Genomic_DNA"/>
</dbReference>
<sequence length="1050" mass="119803">SELCLEEELVFIDNLETFRKKLPTLSILLSRLQFFLVKDPLLDSGGQILTAENIFRECLTFQNGMKMEESQNELQGIKENFCTVSIKDEEVSSCSFIYFLLPVELEFGKPNNHRSDCLKIPSYLQLKEVLNLAPDTVDDEDLCKQVIREDLKAEITYKIEISKYCAMPREVCSSISTSMLEFCESDEMEMPLTPPCRQQRSWVNFLCRGLQEEPISLSGNSILIAEPSREFLESLVWHSEKYRDNMSSLLLVEHPAVDLAHQHHSLTELQKKLPVEIEAPMLGSLEEGWWLRGLNPAAVEILEQLNMDGSNENSLLPTEVETFTQFKSYQLEKLLSAERHQSEKVVNPDLSRQIQRQYFGMSTAPSAKIHSTNTSVEELSGGSIRKIKMKEAICFLNQEKKTPKPPESDSSKDVSSKLDNSSCSGKPASLALASKWGSDDSDLNNFIMMRSKHTVTQGEGKNYVDRPEKEPEEQHMHVHKEDDSFCETVRTEEETQKNEDSITVSVQPSESQCQAYCLLEEAAIPVLKDLTHLGVLASVTWSFDSVKFDHTRFFLKQQEKVICDNFKQGKVDEKEIMLFRHAALVHLLVTVRDLLLTCGLDTVLGYLSKAKDIYKNILESCLNNIWRQLKIVQYSSQKKHETHPKITALQCEILNWMKSYGEKQSVKILIITRMDSEREKDAFIRPLSKIEAGLKAVDLNSEKKGSPLSCKEIISHRYSCVIVHNQQIGADFPWTHFSLVMEYNYSENSGWKNLCKNLNVTYMTFKTNMPETIQMGNHGSSFLLEVQIPYVFLTTEGLLSMPDILQLFESKYSITFVERSSSYSLRLFGSIDRYVVLTIDACTAILLQSMEELNHDDSCDTVISRLMALSLQYMCCWIIFYSRERLSLEYSLKGNTLFNLVLIYATLIELTQKSEDFEVKVILTPGIEETALVIRQIADNILITSNISPHEWLDKSWLSVLPSETERCLLTFPCINPLVAQFMLKKGSSLNRLFLASFCQLQEILPEVPKKVLKHFSDIISSYSLNTSAPLEKTVKGASHPENQNNFNTL</sequence>
<dbReference type="OrthoDB" id="9909657at2759"/>
<dbReference type="Pfam" id="PF17825">
    <property type="entry name" value="DUF5587"/>
    <property type="match status" value="1"/>
</dbReference>
<dbReference type="PANTHER" id="PTHR35668:SF1">
    <property type="entry name" value="PROTEIN SHORTAGE IN CHIASMATA 1 ORTHOLOG"/>
    <property type="match status" value="1"/>
</dbReference>
<protein>
    <submittedName>
        <fullName evidence="2">SHOC1 protein</fullName>
    </submittedName>
</protein>
<evidence type="ECO:0000256" key="1">
    <source>
        <dbReference type="SAM" id="MobiDB-lite"/>
    </source>
</evidence>
<dbReference type="InterPro" id="IPR039991">
    <property type="entry name" value="SHOC1"/>
</dbReference>
<dbReference type="GO" id="GO:0000712">
    <property type="term" value="P:resolution of meiotic recombination intermediates"/>
    <property type="evidence" value="ECO:0007669"/>
    <property type="project" value="InterPro"/>
</dbReference>
<comment type="caution">
    <text evidence="2">The sequence shown here is derived from an EMBL/GenBank/DDBJ whole genome shotgun (WGS) entry which is preliminary data.</text>
</comment>
<organism evidence="2 3">
    <name type="scientific">Zosterops hypoxanthus</name>
    <dbReference type="NCBI Taxonomy" id="2485327"/>
    <lineage>
        <taxon>Eukaryota</taxon>
        <taxon>Metazoa</taxon>
        <taxon>Chordata</taxon>
        <taxon>Craniata</taxon>
        <taxon>Vertebrata</taxon>
        <taxon>Euteleostomi</taxon>
        <taxon>Archelosauria</taxon>
        <taxon>Archosauria</taxon>
        <taxon>Dinosauria</taxon>
        <taxon>Saurischia</taxon>
        <taxon>Theropoda</taxon>
        <taxon>Coelurosauria</taxon>
        <taxon>Aves</taxon>
        <taxon>Neognathae</taxon>
        <taxon>Neoaves</taxon>
        <taxon>Telluraves</taxon>
        <taxon>Australaves</taxon>
        <taxon>Passeriformes</taxon>
        <taxon>Sylvioidea</taxon>
        <taxon>Zosteropidae</taxon>
        <taxon>Zosterops</taxon>
    </lineage>
</organism>
<dbReference type="AlphaFoldDB" id="A0A7L2KGB8"/>
<dbReference type="GO" id="GO:0016887">
    <property type="term" value="F:ATP hydrolysis activity"/>
    <property type="evidence" value="ECO:0007669"/>
    <property type="project" value="InterPro"/>
</dbReference>
<dbReference type="GO" id="GO:0003697">
    <property type="term" value="F:single-stranded DNA binding"/>
    <property type="evidence" value="ECO:0007669"/>
    <property type="project" value="TreeGrafter"/>
</dbReference>
<evidence type="ECO:0000313" key="2">
    <source>
        <dbReference type="EMBL" id="NXR35008.1"/>
    </source>
</evidence>
<evidence type="ECO:0000313" key="3">
    <source>
        <dbReference type="Proteomes" id="UP000549157"/>
    </source>
</evidence>
<dbReference type="Proteomes" id="UP000549157">
    <property type="component" value="Unassembled WGS sequence"/>
</dbReference>
<name>A0A7L2KGB8_9PASS</name>
<accession>A0A7L2KGB8</accession>
<feature type="region of interest" description="Disordered" evidence="1">
    <location>
        <begin position="397"/>
        <end position="425"/>
    </location>
</feature>
<dbReference type="PANTHER" id="PTHR35668">
    <property type="entry name" value="PROTEIN SHORTAGE IN CHIASMATA 1 ORTHOLOG"/>
    <property type="match status" value="1"/>
</dbReference>
<feature type="non-terminal residue" evidence="2">
    <location>
        <position position="1"/>
    </location>
</feature>
<proteinExistence type="predicted"/>